<dbReference type="EMBL" id="JMQN01000040">
    <property type="protein sequence ID" value="KEA63123.1"/>
    <property type="molecule type" value="Genomic_DNA"/>
</dbReference>
<name>A0A081FX68_9GAMM</name>
<dbReference type="OrthoDB" id="6121564at2"/>
<comment type="caution">
    <text evidence="1">The sequence shown here is derived from an EMBL/GenBank/DDBJ whole genome shotgun (WGS) entry which is preliminary data.</text>
</comment>
<sequence>MQKLVAAPAATNLQSTNTIKPARKIERVLIYVLNHGSINRREAEKDPVFDHCLPSTISEFKSRNGIEFIGAPEKLTGYEGHTAMMSRYRLTAPGVKQARKLVNELRRKRGLPPIAWGE</sequence>
<accession>A0A081FX68</accession>
<dbReference type="eggNOG" id="ENOG502ZD5W">
    <property type="taxonomic scope" value="Bacteria"/>
</dbReference>
<dbReference type="RefSeq" id="WP_036188980.1">
    <property type="nucleotide sequence ID" value="NZ_JMQN01000040.1"/>
</dbReference>
<evidence type="ECO:0000313" key="2">
    <source>
        <dbReference type="Proteomes" id="UP000028252"/>
    </source>
</evidence>
<evidence type="ECO:0000313" key="1">
    <source>
        <dbReference type="EMBL" id="KEA63123.1"/>
    </source>
</evidence>
<keyword evidence="2" id="KW-1185">Reference proteome</keyword>
<organism evidence="1 2">
    <name type="scientific">Marinobacterium lacunae</name>
    <dbReference type="NCBI Taxonomy" id="1232683"/>
    <lineage>
        <taxon>Bacteria</taxon>
        <taxon>Pseudomonadati</taxon>
        <taxon>Pseudomonadota</taxon>
        <taxon>Gammaproteobacteria</taxon>
        <taxon>Oceanospirillales</taxon>
        <taxon>Oceanospirillaceae</taxon>
        <taxon>Marinobacterium</taxon>
    </lineage>
</organism>
<gene>
    <name evidence="1" type="ORF">ADIMK_2647</name>
</gene>
<proteinExistence type="predicted"/>
<dbReference type="STRING" id="1232683.ADIMK_2647"/>
<dbReference type="PATRIC" id="fig|1232683.4.peg.2600"/>
<reference evidence="1 2" key="1">
    <citation type="submission" date="2014-04" db="EMBL/GenBank/DDBJ databases">
        <title>Marinobacterium kochiensis sp. nov., isolated from sediment sample collected from Kochi backwaters in Kerala, India.</title>
        <authorList>
            <person name="Singh A."/>
            <person name="Pinnaka A.K."/>
        </authorList>
    </citation>
    <scope>NUCLEOTIDE SEQUENCE [LARGE SCALE GENOMIC DNA]</scope>
    <source>
        <strain evidence="1 2">AK27</strain>
    </source>
</reference>
<protein>
    <submittedName>
        <fullName evidence="1">Uncharacterized protein</fullName>
    </submittedName>
</protein>
<dbReference type="AlphaFoldDB" id="A0A081FX68"/>
<dbReference type="Proteomes" id="UP000028252">
    <property type="component" value="Unassembled WGS sequence"/>
</dbReference>